<dbReference type="Pfam" id="PF04389">
    <property type="entry name" value="Peptidase_M28"/>
    <property type="match status" value="1"/>
</dbReference>
<dbReference type="SUPFAM" id="SSF53187">
    <property type="entry name" value="Zn-dependent exopeptidases"/>
    <property type="match status" value="1"/>
</dbReference>
<feature type="transmembrane region" description="Helical" evidence="2">
    <location>
        <begin position="336"/>
        <end position="355"/>
    </location>
</feature>
<evidence type="ECO:0000256" key="2">
    <source>
        <dbReference type="SAM" id="Phobius"/>
    </source>
</evidence>
<evidence type="ECO:0000313" key="5">
    <source>
        <dbReference type="Proteomes" id="UP000036932"/>
    </source>
</evidence>
<gene>
    <name evidence="4" type="ORF">AM231_16765</name>
</gene>
<dbReference type="EMBL" id="LIUT01000002">
    <property type="protein sequence ID" value="KOR87564.1"/>
    <property type="molecule type" value="Genomic_DNA"/>
</dbReference>
<reference evidence="5" key="1">
    <citation type="submission" date="2015-08" db="EMBL/GenBank/DDBJ databases">
        <title>Genome sequencing project for genomic taxonomy and phylogenomics of Bacillus-like bacteria.</title>
        <authorList>
            <person name="Liu B."/>
            <person name="Wang J."/>
            <person name="Zhu Y."/>
            <person name="Liu G."/>
            <person name="Chen Q."/>
            <person name="Chen Z."/>
            <person name="Lan J."/>
            <person name="Che J."/>
            <person name="Ge C."/>
            <person name="Shi H."/>
            <person name="Pan Z."/>
            <person name="Liu X."/>
        </authorList>
    </citation>
    <scope>NUCLEOTIDE SEQUENCE [LARGE SCALE GENOMIC DNA]</scope>
    <source>
        <strain evidence="5">FJAT-22460</strain>
    </source>
</reference>
<feature type="transmembrane region" description="Helical" evidence="2">
    <location>
        <begin position="367"/>
        <end position="391"/>
    </location>
</feature>
<feature type="transmembrane region" description="Helical" evidence="2">
    <location>
        <begin position="466"/>
        <end position="484"/>
    </location>
</feature>
<dbReference type="InterPro" id="IPR007484">
    <property type="entry name" value="Peptidase_M28"/>
</dbReference>
<dbReference type="PROSITE" id="PS00758">
    <property type="entry name" value="ARGE_DAPE_CPG2_1"/>
    <property type="match status" value="1"/>
</dbReference>
<keyword evidence="5" id="KW-1185">Reference proteome</keyword>
<comment type="caution">
    <text evidence="4">The sequence shown here is derived from an EMBL/GenBank/DDBJ whole genome shotgun (WGS) entry which is preliminary data.</text>
</comment>
<feature type="transmembrane region" description="Helical" evidence="2">
    <location>
        <begin position="442"/>
        <end position="460"/>
    </location>
</feature>
<dbReference type="AlphaFoldDB" id="A0A0M1P0C9"/>
<feature type="transmembrane region" description="Helical" evidence="2">
    <location>
        <begin position="526"/>
        <end position="546"/>
    </location>
</feature>
<feature type="transmembrane region" description="Helical" evidence="2">
    <location>
        <begin position="496"/>
        <end position="520"/>
    </location>
</feature>
<dbReference type="GO" id="GO:0008235">
    <property type="term" value="F:metalloexopeptidase activity"/>
    <property type="evidence" value="ECO:0007669"/>
    <property type="project" value="InterPro"/>
</dbReference>
<dbReference type="InterPro" id="IPR001261">
    <property type="entry name" value="ArgE/DapE_CS"/>
</dbReference>
<accession>A0A0M1P0C9</accession>
<proteinExistence type="predicted"/>
<evidence type="ECO:0000256" key="1">
    <source>
        <dbReference type="ARBA" id="ARBA00022801"/>
    </source>
</evidence>
<keyword evidence="2" id="KW-0812">Transmembrane</keyword>
<feature type="transmembrane region" description="Helical" evidence="2">
    <location>
        <begin position="15"/>
        <end position="35"/>
    </location>
</feature>
<dbReference type="InterPro" id="IPR045175">
    <property type="entry name" value="M28_fam"/>
</dbReference>
<dbReference type="OrthoDB" id="9762302at2"/>
<name>A0A0M1P0C9_9BACL</name>
<organism evidence="4 5">
    <name type="scientific">Paenibacillus solani</name>
    <dbReference type="NCBI Taxonomy" id="1705565"/>
    <lineage>
        <taxon>Bacteria</taxon>
        <taxon>Bacillati</taxon>
        <taxon>Bacillota</taxon>
        <taxon>Bacilli</taxon>
        <taxon>Bacillales</taxon>
        <taxon>Paenibacillaceae</taxon>
        <taxon>Paenibacillus</taxon>
    </lineage>
</organism>
<keyword evidence="1" id="KW-0378">Hydrolase</keyword>
<dbReference type="PANTHER" id="PTHR12147:SF26">
    <property type="entry name" value="PEPTIDASE M28 DOMAIN-CONTAINING PROTEIN"/>
    <property type="match status" value="1"/>
</dbReference>
<dbReference type="Gene3D" id="3.40.630.10">
    <property type="entry name" value="Zn peptidases"/>
    <property type="match status" value="1"/>
</dbReference>
<feature type="transmembrane region" description="Helical" evidence="2">
    <location>
        <begin position="411"/>
        <end position="430"/>
    </location>
</feature>
<feature type="transmembrane region" description="Helical" evidence="2">
    <location>
        <begin position="553"/>
        <end position="572"/>
    </location>
</feature>
<dbReference type="PATRIC" id="fig|1705565.3.peg.251"/>
<keyword evidence="2" id="KW-0472">Membrane</keyword>
<dbReference type="Proteomes" id="UP000036932">
    <property type="component" value="Unassembled WGS sequence"/>
</dbReference>
<dbReference type="GO" id="GO:0006508">
    <property type="term" value="P:proteolysis"/>
    <property type="evidence" value="ECO:0007669"/>
    <property type="project" value="InterPro"/>
</dbReference>
<evidence type="ECO:0000259" key="3">
    <source>
        <dbReference type="Pfam" id="PF04389"/>
    </source>
</evidence>
<dbReference type="RefSeq" id="WP_054403717.1">
    <property type="nucleotide sequence ID" value="NZ_LIUT01000002.1"/>
</dbReference>
<feature type="domain" description="Peptidase M28" evidence="3">
    <location>
        <begin position="115"/>
        <end position="302"/>
    </location>
</feature>
<dbReference type="PANTHER" id="PTHR12147">
    <property type="entry name" value="METALLOPEPTIDASE M28 FAMILY MEMBER"/>
    <property type="match status" value="1"/>
</dbReference>
<sequence length="584" mass="64737">MQIQLSRPPDHRPPYWLPLTIILSVILFISILLWFEKPPQPRGIDAPATEFSAERAMAHVEQIAQEPHPMGTPANAEVRAYLVEQMEQLGLNPDVQEFNDRLKTNYIDADIHLTNILGVIKGTKPGKPLLLMSHYDTVPMAPGANDASVSVASLLETARAIQAGPPPQNDIWFLLTDGEERGLLGAEVFFRDPKHQDIGMIANFEARGSKGSSFMFQTSGGNDRIIEEYARAVPNPVSNSLLVDLYKQLPNETDLTVALEHGLPGLNFAYGDGWVAYHTPMDNVENVSLETMQHQGENALAIAKHFGNLDLDDLSSTSDRIYFNVFGLLVHYPAHWALPITSLFAVIWLAFAVLYTRISRFSLKGSLIGALVPLLSAVLSTAVSYGLWMLIYKLWAEKMTQYSGAGATYDSFLYSVSFMLITLIVHVASIRWILRKVNELEMLLSGAFLFLLLLIGSTWFLPGASYLFAIPLLAHFIVLTWAIFTRDPLESLNHPVVVLGTALVPVLMFASVFHILFILLPPGIHLFSVVLVGLILALMSPAVRILANSWKWVLPAAFLAIIVLLGIGWSQAEPGPDRPVYERR</sequence>
<keyword evidence="2" id="KW-1133">Transmembrane helix</keyword>
<evidence type="ECO:0000313" key="4">
    <source>
        <dbReference type="EMBL" id="KOR87564.1"/>
    </source>
</evidence>
<protein>
    <submittedName>
        <fullName evidence="4">Peptidase M28</fullName>
    </submittedName>
</protein>